<evidence type="ECO:0000256" key="2">
    <source>
        <dbReference type="ARBA" id="ARBA00023136"/>
    </source>
</evidence>
<gene>
    <name evidence="5" type="ORF">A5634_08795</name>
</gene>
<sequence length="237" mass="25889">MPPRKPSAKALDTEPVEESEDDLAAVEARAEAARTRATLLREQADAAADDGTDPDEDEHEHKDEDQSVPARRWRPHRPGRKAAAVAAAILVACAALAGSGFLLWHHHRVVQHDQRSEQFAATARNAVVTMMSIDPNKARDDMQRFADSTTGQFKAGILMGAEDMVRALQESKVVTKVSVQAVAVQSMTKDSAVVLVAAKSELTKPDKDKPEIRTWRLVVDVERDAGALKVSKIEFVP</sequence>
<keyword evidence="4" id="KW-1133">Transmembrane helix</keyword>
<feature type="compositionally biased region" description="Acidic residues" evidence="3">
    <location>
        <begin position="47"/>
        <end position="58"/>
    </location>
</feature>
<evidence type="ECO:0000256" key="1">
    <source>
        <dbReference type="ARBA" id="ARBA00004370"/>
    </source>
</evidence>
<dbReference type="PANTHER" id="PTHR37042">
    <property type="entry name" value="OUTER MEMBRANE PROTEIN RV1973"/>
    <property type="match status" value="1"/>
</dbReference>
<evidence type="ECO:0000313" key="5">
    <source>
        <dbReference type="EMBL" id="OBK21930.1"/>
    </source>
</evidence>
<evidence type="ECO:0000256" key="3">
    <source>
        <dbReference type="SAM" id="MobiDB-lite"/>
    </source>
</evidence>
<dbReference type="RefSeq" id="WP_065146246.1">
    <property type="nucleotide sequence ID" value="NZ_LZLS01000195.1"/>
</dbReference>
<accession>A0A1A3NKQ7</accession>
<evidence type="ECO:0000313" key="6">
    <source>
        <dbReference type="Proteomes" id="UP000093928"/>
    </source>
</evidence>
<evidence type="ECO:0008006" key="7">
    <source>
        <dbReference type="Google" id="ProtNLM"/>
    </source>
</evidence>
<name>A0A1A3NKQ7_MYCAS</name>
<evidence type="ECO:0000256" key="4">
    <source>
        <dbReference type="SAM" id="Phobius"/>
    </source>
</evidence>
<feature type="compositionally biased region" description="Acidic residues" evidence="3">
    <location>
        <begin position="14"/>
        <end position="24"/>
    </location>
</feature>
<dbReference type="Proteomes" id="UP000093928">
    <property type="component" value="Unassembled WGS sequence"/>
</dbReference>
<feature type="region of interest" description="Disordered" evidence="3">
    <location>
        <begin position="1"/>
        <end position="77"/>
    </location>
</feature>
<protein>
    <recommendedName>
        <fullName evidence="7">Mce protein</fullName>
    </recommendedName>
</protein>
<dbReference type="PANTHER" id="PTHR37042:SF4">
    <property type="entry name" value="OUTER MEMBRANE PROTEIN RV1973"/>
    <property type="match status" value="1"/>
</dbReference>
<comment type="subcellular location">
    <subcellularLocation>
        <location evidence="1">Membrane</location>
    </subcellularLocation>
</comment>
<reference evidence="5 6" key="1">
    <citation type="submission" date="2016-06" db="EMBL/GenBank/DDBJ databases">
        <authorList>
            <person name="Kjaerup R.B."/>
            <person name="Dalgaard T.S."/>
            <person name="Juul-Madsen H.R."/>
        </authorList>
    </citation>
    <scope>NUCLEOTIDE SEQUENCE [LARGE SCALE GENOMIC DNA]</scope>
    <source>
        <strain evidence="5 6">1165133.8</strain>
    </source>
</reference>
<feature type="transmembrane region" description="Helical" evidence="4">
    <location>
        <begin position="82"/>
        <end position="104"/>
    </location>
</feature>
<dbReference type="AlphaFoldDB" id="A0A1A3NKQ7"/>
<comment type="caution">
    <text evidence="5">The sequence shown here is derived from an EMBL/GenBank/DDBJ whole genome shotgun (WGS) entry which is preliminary data.</text>
</comment>
<dbReference type="EMBL" id="LZLS01000195">
    <property type="protein sequence ID" value="OBK21930.1"/>
    <property type="molecule type" value="Genomic_DNA"/>
</dbReference>
<keyword evidence="4" id="KW-0812">Transmembrane</keyword>
<dbReference type="OrthoDB" id="4774723at2"/>
<organism evidence="5 6">
    <name type="scientific">Mycobacterium asiaticum</name>
    <dbReference type="NCBI Taxonomy" id="1790"/>
    <lineage>
        <taxon>Bacteria</taxon>
        <taxon>Bacillati</taxon>
        <taxon>Actinomycetota</taxon>
        <taxon>Actinomycetes</taxon>
        <taxon>Mycobacteriales</taxon>
        <taxon>Mycobacteriaceae</taxon>
        <taxon>Mycobacterium</taxon>
    </lineage>
</organism>
<proteinExistence type="predicted"/>
<keyword evidence="2 4" id="KW-0472">Membrane</keyword>
<dbReference type="GO" id="GO:0016020">
    <property type="term" value="C:membrane"/>
    <property type="evidence" value="ECO:0007669"/>
    <property type="project" value="UniProtKB-SubCell"/>
</dbReference>